<keyword evidence="2 4" id="KW-0732">Signal</keyword>
<dbReference type="PANTHER" id="PTHR30036">
    <property type="entry name" value="D-XYLOSE-BINDING PERIPLASMIC PROTEIN"/>
    <property type="match status" value="1"/>
</dbReference>
<evidence type="ECO:0000259" key="5">
    <source>
        <dbReference type="Pfam" id="PF13407"/>
    </source>
</evidence>
<evidence type="ECO:0000256" key="1">
    <source>
        <dbReference type="ARBA" id="ARBA00004196"/>
    </source>
</evidence>
<keyword evidence="7" id="KW-1185">Reference proteome</keyword>
<dbReference type="InterPro" id="IPR049784">
    <property type="entry name" value="ChvE-like"/>
</dbReference>
<dbReference type="Pfam" id="PF13407">
    <property type="entry name" value="Peripla_BP_4"/>
    <property type="match status" value="1"/>
</dbReference>
<sequence length="390" mass="41464">MKKKLLSVLLTTAMVASMLVGCGSSQGAAESTSTSTDTQEAAPAEDASSETTDAAADTAADTAAGGGKVGVAMPTKDLQRWNQDGSNMEAQLKEAGYEVDLQYASNDIPTQVSQIENMINSGCELLVIASIDGDSLGTVLEQAKEKNIPVIAYDRLIMNSDAVTYYATFDNYMVGTKQGEYIKEKLDLDNADGPFNIELVTGDPGDNNARFFFGGAMDVLQPYIDAGKLVVKSGQTDFETVATANWSTETAQSRMDAIISANYADGTKLDAVLCSNDSTALGVTNSLEANYTGEWPIITGQDCDIANVKNMIAGKQSMSIFKDTRTLASKVVEMVDAVMKGGEAPVNDTETYDNGTGVIPSYLCEPVFADASNYKELLVDSGYYTEADLQ</sequence>
<dbReference type="InterPro" id="IPR028082">
    <property type="entry name" value="Peripla_BP_I"/>
</dbReference>
<evidence type="ECO:0000313" key="7">
    <source>
        <dbReference type="Proteomes" id="UP001652432"/>
    </source>
</evidence>
<dbReference type="InterPro" id="IPR050555">
    <property type="entry name" value="Bact_Solute-Bind_Prot2"/>
</dbReference>
<comment type="subcellular location">
    <subcellularLocation>
        <location evidence="1">Cell envelope</location>
    </subcellularLocation>
</comment>
<dbReference type="SUPFAM" id="SSF53822">
    <property type="entry name" value="Periplasmic binding protein-like I"/>
    <property type="match status" value="1"/>
</dbReference>
<dbReference type="EMBL" id="JAOQKJ010000001">
    <property type="protein sequence ID" value="MCU6742927.1"/>
    <property type="molecule type" value="Genomic_DNA"/>
</dbReference>
<feature type="chain" id="PRO_5047293885" evidence="4">
    <location>
        <begin position="29"/>
        <end position="390"/>
    </location>
</feature>
<comment type="caution">
    <text evidence="6">The sequence shown here is derived from an EMBL/GenBank/DDBJ whole genome shotgun (WGS) entry which is preliminary data.</text>
</comment>
<dbReference type="Proteomes" id="UP001652432">
    <property type="component" value="Unassembled WGS sequence"/>
</dbReference>
<feature type="signal peptide" evidence="4">
    <location>
        <begin position="1"/>
        <end position="28"/>
    </location>
</feature>
<evidence type="ECO:0000256" key="3">
    <source>
        <dbReference type="SAM" id="MobiDB-lite"/>
    </source>
</evidence>
<feature type="compositionally biased region" description="Low complexity" evidence="3">
    <location>
        <begin position="44"/>
        <end position="63"/>
    </location>
</feature>
<dbReference type="PROSITE" id="PS51257">
    <property type="entry name" value="PROKAR_LIPOPROTEIN"/>
    <property type="match status" value="1"/>
</dbReference>
<protein>
    <submittedName>
        <fullName evidence="6">Sugar ABC transporter substrate-binding protein</fullName>
    </submittedName>
</protein>
<feature type="region of interest" description="Disordered" evidence="3">
    <location>
        <begin position="25"/>
        <end position="68"/>
    </location>
</feature>
<accession>A0ABT2SY55</accession>
<proteinExistence type="predicted"/>
<evidence type="ECO:0000256" key="4">
    <source>
        <dbReference type="SAM" id="SignalP"/>
    </source>
</evidence>
<feature type="compositionally biased region" description="Polar residues" evidence="3">
    <location>
        <begin position="25"/>
        <end position="39"/>
    </location>
</feature>
<dbReference type="NCBIfam" id="NF040907">
    <property type="entry name" value="ChvE"/>
    <property type="match status" value="1"/>
</dbReference>
<dbReference type="CDD" id="cd19994">
    <property type="entry name" value="PBP1_ChvE"/>
    <property type="match status" value="1"/>
</dbReference>
<dbReference type="PANTHER" id="PTHR30036:SF1">
    <property type="entry name" value="D-XYLOSE-BINDING PERIPLASMIC PROTEIN"/>
    <property type="match status" value="1"/>
</dbReference>
<feature type="domain" description="Periplasmic binding protein" evidence="5">
    <location>
        <begin position="69"/>
        <end position="342"/>
    </location>
</feature>
<gene>
    <name evidence="6" type="primary">chvE</name>
    <name evidence="6" type="ORF">OCV77_00165</name>
</gene>
<organism evidence="6 7">
    <name type="scientific">Suilimivivens aceti</name>
    <dbReference type="NCBI Taxonomy" id="2981774"/>
    <lineage>
        <taxon>Bacteria</taxon>
        <taxon>Bacillati</taxon>
        <taxon>Bacillota</taxon>
        <taxon>Clostridia</taxon>
        <taxon>Lachnospirales</taxon>
        <taxon>Lachnospiraceae</taxon>
        <taxon>Suilimivivens</taxon>
    </lineage>
</organism>
<dbReference type="InterPro" id="IPR025997">
    <property type="entry name" value="SBP_2_dom"/>
</dbReference>
<dbReference type="Gene3D" id="3.40.50.2300">
    <property type="match status" value="2"/>
</dbReference>
<evidence type="ECO:0000256" key="2">
    <source>
        <dbReference type="ARBA" id="ARBA00022729"/>
    </source>
</evidence>
<name>A0ABT2SY55_9FIRM</name>
<reference evidence="6 7" key="1">
    <citation type="journal article" date="2021" name="ISME Commun">
        <title>Automated analysis of genomic sequences facilitates high-throughput and comprehensive description of bacteria.</title>
        <authorList>
            <person name="Hitch T.C.A."/>
        </authorList>
    </citation>
    <scope>NUCLEOTIDE SEQUENCE [LARGE SCALE GENOMIC DNA]</scope>
    <source>
        <strain evidence="6 7">Sanger_18</strain>
    </source>
</reference>
<evidence type="ECO:0000313" key="6">
    <source>
        <dbReference type="EMBL" id="MCU6742927.1"/>
    </source>
</evidence>
<dbReference type="RefSeq" id="WP_262572220.1">
    <property type="nucleotide sequence ID" value="NZ_JAOQKJ010000001.1"/>
</dbReference>